<reference evidence="1" key="1">
    <citation type="submission" date="2020-10" db="EMBL/GenBank/DDBJ databases">
        <authorList>
            <person name="Gilroy R."/>
        </authorList>
    </citation>
    <scope>NUCLEOTIDE SEQUENCE</scope>
    <source>
        <strain evidence="1">B1-20833</strain>
    </source>
</reference>
<protein>
    <recommendedName>
        <fullName evidence="3">Helix-hairpin-helix domain-containing protein</fullName>
    </recommendedName>
</protein>
<accession>A0A9D9ERP5</accession>
<dbReference type="EMBL" id="JADIMI010000060">
    <property type="protein sequence ID" value="MBO8452413.1"/>
    <property type="molecule type" value="Genomic_DNA"/>
</dbReference>
<reference evidence="1" key="2">
    <citation type="journal article" date="2021" name="PeerJ">
        <title>Extensive microbial diversity within the chicken gut microbiome revealed by metagenomics and culture.</title>
        <authorList>
            <person name="Gilroy R."/>
            <person name="Ravi A."/>
            <person name="Getino M."/>
            <person name="Pursley I."/>
            <person name="Horton D.L."/>
            <person name="Alikhan N.F."/>
            <person name="Baker D."/>
            <person name="Gharbi K."/>
            <person name="Hall N."/>
            <person name="Watson M."/>
            <person name="Adriaenssens E.M."/>
            <person name="Foster-Nyarko E."/>
            <person name="Jarju S."/>
            <person name="Secka A."/>
            <person name="Antonio M."/>
            <person name="Oren A."/>
            <person name="Chaudhuri R.R."/>
            <person name="La Ragione R."/>
            <person name="Hildebrand F."/>
            <person name="Pallen M.J."/>
        </authorList>
    </citation>
    <scope>NUCLEOTIDE SEQUENCE</scope>
    <source>
        <strain evidence="1">B1-20833</strain>
    </source>
</reference>
<dbReference type="Proteomes" id="UP000823661">
    <property type="component" value="Unassembled WGS sequence"/>
</dbReference>
<organism evidence="1 2">
    <name type="scientific">Candidatus Cryptobacteroides intestinavium</name>
    <dbReference type="NCBI Taxonomy" id="2840766"/>
    <lineage>
        <taxon>Bacteria</taxon>
        <taxon>Pseudomonadati</taxon>
        <taxon>Bacteroidota</taxon>
        <taxon>Bacteroidia</taxon>
        <taxon>Bacteroidales</taxon>
        <taxon>Candidatus Cryptobacteroides</taxon>
    </lineage>
</organism>
<gene>
    <name evidence="1" type="ORF">IAC06_05975</name>
</gene>
<comment type="caution">
    <text evidence="1">The sequence shown here is derived from an EMBL/GenBank/DDBJ whole genome shotgun (WGS) entry which is preliminary data.</text>
</comment>
<name>A0A9D9ERP5_9BACT</name>
<sequence>MMLKVCMIAGLAAAAAGGYMYPSEVPSEHPAYRVEESHGDGGVEGTSGKPDGDDAIGMIMRLLGTDSPESLDEYEVERLSSFLETPLRINLAPGSRLVSSGLLTQYQVASLLDYRRRHGDVLSFMELSALDGFPEETVRSLAPFISLDSDAPPGRSSAMTGAVHNTLVLRANARQAGDGAEYAYGMKYRFSSRDRFQFGITLNRPYAGENPYPDGGSFYFAGYGRRHLGKIVIGDYSLRYGQGLALWNGFMMSSLSSPESFYLRPSGISPYWSYSGAGANRGIAADFNIGRFVVSSSVALPGLKELMSGDRDQKISLMPAVNVAWYGTSAQLSVTGYADVFPEHFSRVSSAGASADFRWCVRGVDLFGEVAVDALDLRPASVAGTVFSVGENLVLAFRGGYADGQYSIAAGGRFRAGDNIHLQGRTGFGSTVRRHSGTFSADAAYYTEPKYGSDGPGRQLKLLLNYTLQLNPALALAARLSERLRNGTERTMTDFRVDIRYAAGDWTAVMRLNALYNKSLGLLGYVEGGWKPDRMSVYLRAGLFKVDNWSDRIYAYERDAPGNFNVPAYYGRGWWCAMTAGITLSRWCKAYFRLSTLQYPWTSPTASARTPKSECRILFSLAL</sequence>
<evidence type="ECO:0008006" key="3">
    <source>
        <dbReference type="Google" id="ProtNLM"/>
    </source>
</evidence>
<evidence type="ECO:0000313" key="2">
    <source>
        <dbReference type="Proteomes" id="UP000823661"/>
    </source>
</evidence>
<proteinExistence type="predicted"/>
<evidence type="ECO:0000313" key="1">
    <source>
        <dbReference type="EMBL" id="MBO8452413.1"/>
    </source>
</evidence>
<dbReference type="SUPFAM" id="SSF47781">
    <property type="entry name" value="RuvA domain 2-like"/>
    <property type="match status" value="1"/>
</dbReference>
<dbReference type="InterPro" id="IPR010994">
    <property type="entry name" value="RuvA_2-like"/>
</dbReference>
<dbReference type="AlphaFoldDB" id="A0A9D9ERP5"/>